<organism evidence="6 7">
    <name type="scientific">Alectoria fallacina</name>
    <dbReference type="NCBI Taxonomy" id="1903189"/>
    <lineage>
        <taxon>Eukaryota</taxon>
        <taxon>Fungi</taxon>
        <taxon>Dikarya</taxon>
        <taxon>Ascomycota</taxon>
        <taxon>Pezizomycotina</taxon>
        <taxon>Lecanoromycetes</taxon>
        <taxon>OSLEUM clade</taxon>
        <taxon>Lecanoromycetidae</taxon>
        <taxon>Lecanorales</taxon>
        <taxon>Lecanorineae</taxon>
        <taxon>Parmeliaceae</taxon>
        <taxon>Alectoria</taxon>
    </lineage>
</organism>
<evidence type="ECO:0000256" key="4">
    <source>
        <dbReference type="SAM" id="MobiDB-lite"/>
    </source>
</evidence>
<dbReference type="GO" id="GO:0003735">
    <property type="term" value="F:structural constituent of ribosome"/>
    <property type="evidence" value="ECO:0007669"/>
    <property type="project" value="InterPro"/>
</dbReference>
<dbReference type="Pfam" id="PF01281">
    <property type="entry name" value="Ribosomal_L9_N"/>
    <property type="match status" value="1"/>
</dbReference>
<keyword evidence="7" id="KW-1185">Reference proteome</keyword>
<keyword evidence="2" id="KW-0689">Ribosomal protein</keyword>
<evidence type="ECO:0000313" key="7">
    <source>
        <dbReference type="Proteomes" id="UP000664203"/>
    </source>
</evidence>
<dbReference type="AlphaFoldDB" id="A0A8H3IYU4"/>
<evidence type="ECO:0000256" key="1">
    <source>
        <dbReference type="ARBA" id="ARBA00010605"/>
    </source>
</evidence>
<evidence type="ECO:0000313" key="6">
    <source>
        <dbReference type="EMBL" id="CAF9933534.1"/>
    </source>
</evidence>
<feature type="region of interest" description="Disordered" evidence="4">
    <location>
        <begin position="164"/>
        <end position="198"/>
    </location>
</feature>
<protein>
    <recommendedName>
        <fullName evidence="5">Ribosomal protein L9 domain-containing protein</fullName>
    </recommendedName>
</protein>
<feature type="domain" description="Ribosomal protein L9" evidence="5">
    <location>
        <begin position="50"/>
        <end position="93"/>
    </location>
</feature>
<dbReference type="EMBL" id="CAJPDR010000356">
    <property type="protein sequence ID" value="CAF9933534.1"/>
    <property type="molecule type" value="Genomic_DNA"/>
</dbReference>
<dbReference type="Gene3D" id="3.40.5.10">
    <property type="entry name" value="Ribosomal protein L9, N-terminal domain"/>
    <property type="match status" value="1"/>
</dbReference>
<dbReference type="GO" id="GO:0005840">
    <property type="term" value="C:ribosome"/>
    <property type="evidence" value="ECO:0007669"/>
    <property type="project" value="UniProtKB-KW"/>
</dbReference>
<evidence type="ECO:0000256" key="2">
    <source>
        <dbReference type="ARBA" id="ARBA00022980"/>
    </source>
</evidence>
<dbReference type="GO" id="GO:0006412">
    <property type="term" value="P:translation"/>
    <property type="evidence" value="ECO:0007669"/>
    <property type="project" value="InterPro"/>
</dbReference>
<dbReference type="SUPFAM" id="SSF55658">
    <property type="entry name" value="L9 N-domain-like"/>
    <property type="match status" value="1"/>
</dbReference>
<keyword evidence="3" id="KW-0687">Ribonucleoprotein</keyword>
<dbReference type="InterPro" id="IPR000244">
    <property type="entry name" value="Ribosomal_bL9"/>
</dbReference>
<dbReference type="GO" id="GO:1990904">
    <property type="term" value="C:ribonucleoprotein complex"/>
    <property type="evidence" value="ECO:0007669"/>
    <property type="project" value="UniProtKB-KW"/>
</dbReference>
<dbReference type="InterPro" id="IPR009027">
    <property type="entry name" value="Ribosomal_bL9/RNase_H1_N"/>
</dbReference>
<reference evidence="6" key="1">
    <citation type="submission" date="2021-03" db="EMBL/GenBank/DDBJ databases">
        <authorList>
            <person name="Tagirdzhanova G."/>
        </authorList>
    </citation>
    <scope>NUCLEOTIDE SEQUENCE</scope>
</reference>
<gene>
    <name evidence="6" type="ORF">ALECFALPRED_005623</name>
</gene>
<accession>A0A8H3IYU4</accession>
<feature type="compositionally biased region" description="Low complexity" evidence="4">
    <location>
        <begin position="178"/>
        <end position="192"/>
    </location>
</feature>
<proteinExistence type="inferred from homology"/>
<sequence length="291" mass="31870">MAALSTSARSTLSTTRIRRIAGDDISQLWFPFHRQMRGKKKSAKGPTTINVKLLEDIEGFGQKGSICPVEPGRMRNLWFPRQKAEYMTASKLQGLKPQSIVAERDFNFGIKSKEEPDPKKKAPEKERVAEIQTKLLPPQRASEIIEASLPPSLIFYRTPIAPEPEASVQEPPSRLRRATSSAAAELEAASEPLPKPPKPQLVTIFGSVSTADMAESIKAVLAETTEGRRVVVGAEDITIVQDADDDFGQRDKGIEGDRLKALGDFQVELRVKGGEAVVRTVSVKAQEASQA</sequence>
<dbReference type="PANTHER" id="PTHR21368">
    <property type="entry name" value="50S RIBOSOMAL PROTEIN L9"/>
    <property type="match status" value="1"/>
</dbReference>
<dbReference type="OrthoDB" id="5555409at2759"/>
<dbReference type="InterPro" id="IPR036935">
    <property type="entry name" value="Ribosomal_bL9_N_sf"/>
</dbReference>
<evidence type="ECO:0000256" key="3">
    <source>
        <dbReference type="ARBA" id="ARBA00023274"/>
    </source>
</evidence>
<name>A0A8H3IYU4_9LECA</name>
<evidence type="ECO:0000259" key="5">
    <source>
        <dbReference type="Pfam" id="PF01281"/>
    </source>
</evidence>
<dbReference type="Proteomes" id="UP000664203">
    <property type="component" value="Unassembled WGS sequence"/>
</dbReference>
<comment type="caution">
    <text evidence="6">The sequence shown here is derived from an EMBL/GenBank/DDBJ whole genome shotgun (WGS) entry which is preliminary data.</text>
</comment>
<comment type="similarity">
    <text evidence="1">Belongs to the bacterial ribosomal protein bL9 family.</text>
</comment>
<dbReference type="InterPro" id="IPR020070">
    <property type="entry name" value="Ribosomal_bL9_N"/>
</dbReference>